<dbReference type="PANTHER" id="PTHR11766">
    <property type="entry name" value="TYROSYL-TRNA SYNTHETASE"/>
    <property type="match status" value="1"/>
</dbReference>
<dbReference type="PRINTS" id="PR01040">
    <property type="entry name" value="TRNASYNTHTYR"/>
</dbReference>
<feature type="short sequence motif" description="'KMSKS' region" evidence="10">
    <location>
        <begin position="234"/>
        <end position="238"/>
    </location>
</feature>
<dbReference type="GO" id="GO:0004831">
    <property type="term" value="F:tyrosine-tRNA ligase activity"/>
    <property type="evidence" value="ECO:0007669"/>
    <property type="project" value="UniProtKB-UniRule"/>
</dbReference>
<evidence type="ECO:0000256" key="7">
    <source>
        <dbReference type="ARBA" id="ARBA00022917"/>
    </source>
</evidence>
<dbReference type="Pfam" id="PF00579">
    <property type="entry name" value="tRNA-synt_1b"/>
    <property type="match status" value="1"/>
</dbReference>
<comment type="catalytic activity">
    <reaction evidence="9 10">
        <text>tRNA(Tyr) + L-tyrosine + ATP = L-tyrosyl-tRNA(Tyr) + AMP + diphosphate + H(+)</text>
        <dbReference type="Rhea" id="RHEA:10220"/>
        <dbReference type="Rhea" id="RHEA-COMP:9706"/>
        <dbReference type="Rhea" id="RHEA-COMP:9707"/>
        <dbReference type="ChEBI" id="CHEBI:15378"/>
        <dbReference type="ChEBI" id="CHEBI:30616"/>
        <dbReference type="ChEBI" id="CHEBI:33019"/>
        <dbReference type="ChEBI" id="CHEBI:58315"/>
        <dbReference type="ChEBI" id="CHEBI:78442"/>
        <dbReference type="ChEBI" id="CHEBI:78536"/>
        <dbReference type="ChEBI" id="CHEBI:456215"/>
        <dbReference type="EC" id="6.1.1.1"/>
    </reaction>
</comment>
<dbReference type="InterPro" id="IPR002942">
    <property type="entry name" value="S4_RNA-bd"/>
</dbReference>
<dbReference type="FunFam" id="3.40.50.620:FF:000061">
    <property type="entry name" value="Tyrosine--tRNA ligase"/>
    <property type="match status" value="1"/>
</dbReference>
<comment type="function">
    <text evidence="10">Catalyzes the attachment of tyrosine to tRNA(Tyr) in a two-step reaction: tyrosine is first activated by ATP to form Tyr-AMP and then transferred to the acceptor end of tRNA(Tyr).</text>
</comment>
<dbReference type="InterPro" id="IPR036986">
    <property type="entry name" value="S4_RNA-bd_sf"/>
</dbReference>
<dbReference type="CDD" id="cd00165">
    <property type="entry name" value="S4"/>
    <property type="match status" value="1"/>
</dbReference>
<dbReference type="EC" id="6.1.1.1" evidence="10"/>
<dbReference type="PROSITE" id="PS50889">
    <property type="entry name" value="S4"/>
    <property type="match status" value="1"/>
</dbReference>
<keyword evidence="7 10" id="KW-0648">Protein biosynthesis</keyword>
<dbReference type="GO" id="GO:0003723">
    <property type="term" value="F:RNA binding"/>
    <property type="evidence" value="ECO:0007669"/>
    <property type="project" value="UniProtKB-KW"/>
</dbReference>
<dbReference type="GO" id="GO:0005829">
    <property type="term" value="C:cytosol"/>
    <property type="evidence" value="ECO:0007669"/>
    <property type="project" value="TreeGrafter"/>
</dbReference>
<evidence type="ECO:0000256" key="4">
    <source>
        <dbReference type="ARBA" id="ARBA00022741"/>
    </source>
</evidence>
<dbReference type="Pfam" id="PF22421">
    <property type="entry name" value="SYY_C-terminal"/>
    <property type="match status" value="1"/>
</dbReference>
<feature type="short sequence motif" description="'HIGH' region" evidence="10">
    <location>
        <begin position="50"/>
        <end position="59"/>
    </location>
</feature>
<keyword evidence="2 10" id="KW-0963">Cytoplasm</keyword>
<comment type="similarity">
    <text evidence="10">Belongs to the class-I aminoacyl-tRNA synthetase family. TyrS type 2 subfamily.</text>
</comment>
<evidence type="ECO:0000313" key="13">
    <source>
        <dbReference type="EMBL" id="HGI30055.1"/>
    </source>
</evidence>
<dbReference type="InterPro" id="IPR024108">
    <property type="entry name" value="Tyr-tRNA-ligase_bac_2"/>
</dbReference>
<evidence type="ECO:0000259" key="12">
    <source>
        <dbReference type="SMART" id="SM00363"/>
    </source>
</evidence>
<sequence>MTQYAEQVERDLAMLKRGTEEIIDLEDLRRKLLRFYETGKKLVVKEGFDPSAPDIHLGHTVTLRKLRQFQELGHEVVFLIGDFTGRIGDPTGKKETRRQLTEEEVQRNAQTYAEQVFKILDPEKTRVAFNSTWLSRLTLEEVIILASRFTVARMLEREDFSRRLREGRPIGLHEFLYPLLQGYDSVALQADVELGGTDQRFNLLVGRDLQREFGQEPQVIITMPLLEGTDGVEKMSKSLGNYIGINEPPFSMFGKVMSIPDSLIEKYFVLLTDVPLEEVRKKKEACERGELHPKVWKEELAFELVRLYHGEEEAKKALEDFERAFSQKACPESAQDLCIAQSELVAGKLWIMKLLQRTGVFQSKSEARRCLEQGGVYLNGERISGVDQDVPLKDGDVLRVGKKSFFRIRIVASREESVSGKEEVR</sequence>
<keyword evidence="3 10" id="KW-0436">Ligase</keyword>
<dbReference type="InterPro" id="IPR014729">
    <property type="entry name" value="Rossmann-like_a/b/a_fold"/>
</dbReference>
<evidence type="ECO:0000256" key="9">
    <source>
        <dbReference type="ARBA" id="ARBA00048248"/>
    </source>
</evidence>
<dbReference type="SUPFAM" id="SSF55174">
    <property type="entry name" value="Alpha-L RNA-binding motif"/>
    <property type="match status" value="1"/>
</dbReference>
<comment type="caution">
    <text evidence="13">The sequence shown here is derived from an EMBL/GenBank/DDBJ whole genome shotgun (WGS) entry which is preliminary data.</text>
</comment>
<dbReference type="Gene3D" id="3.40.50.620">
    <property type="entry name" value="HUPs"/>
    <property type="match status" value="1"/>
</dbReference>
<dbReference type="NCBIfam" id="TIGR00234">
    <property type="entry name" value="tyrS"/>
    <property type="match status" value="1"/>
</dbReference>
<dbReference type="EMBL" id="DTFV01000033">
    <property type="protein sequence ID" value="HGI30055.1"/>
    <property type="molecule type" value="Genomic_DNA"/>
</dbReference>
<keyword evidence="8 10" id="KW-0030">Aminoacyl-tRNA synthetase</keyword>
<evidence type="ECO:0000256" key="1">
    <source>
        <dbReference type="ARBA" id="ARBA00011738"/>
    </source>
</evidence>
<dbReference type="InterPro" id="IPR024088">
    <property type="entry name" value="Tyr-tRNA-ligase_bac-type"/>
</dbReference>
<evidence type="ECO:0000256" key="2">
    <source>
        <dbReference type="ARBA" id="ARBA00022490"/>
    </source>
</evidence>
<dbReference type="InterPro" id="IPR002305">
    <property type="entry name" value="aa-tRNA-synth_Ic"/>
</dbReference>
<dbReference type="InterPro" id="IPR001412">
    <property type="entry name" value="aa-tRNA-synth_I_CS"/>
</dbReference>
<dbReference type="Gene3D" id="3.10.290.10">
    <property type="entry name" value="RNA-binding S4 domain"/>
    <property type="match status" value="1"/>
</dbReference>
<keyword evidence="5 10" id="KW-0067">ATP-binding</keyword>
<proteinExistence type="inferred from homology"/>
<dbReference type="GO" id="GO:0006437">
    <property type="term" value="P:tyrosyl-tRNA aminoacylation"/>
    <property type="evidence" value="ECO:0007669"/>
    <property type="project" value="UniProtKB-UniRule"/>
</dbReference>
<organism evidence="13">
    <name type="scientific">Candidatus Caldatribacterium californiense</name>
    <dbReference type="NCBI Taxonomy" id="1454726"/>
    <lineage>
        <taxon>Bacteria</taxon>
        <taxon>Pseudomonadati</taxon>
        <taxon>Atribacterota</taxon>
        <taxon>Atribacteria</taxon>
        <taxon>Atribacterales</taxon>
        <taxon>Candidatus Caldatribacteriaceae</taxon>
        <taxon>Candidatus Caldatribacterium</taxon>
    </lineage>
</organism>
<dbReference type="GO" id="GO:0005524">
    <property type="term" value="F:ATP binding"/>
    <property type="evidence" value="ECO:0007669"/>
    <property type="project" value="UniProtKB-UniRule"/>
</dbReference>
<accession>A0A7V3YFC3</accession>
<gene>
    <name evidence="10" type="primary">tyrS</name>
    <name evidence="13" type="ORF">ENV30_01890</name>
</gene>
<keyword evidence="4 10" id="KW-0547">Nucleotide-binding</keyword>
<dbReference type="InterPro" id="IPR054608">
    <property type="entry name" value="SYY-like_C"/>
</dbReference>
<evidence type="ECO:0000256" key="3">
    <source>
        <dbReference type="ARBA" id="ARBA00022598"/>
    </source>
</evidence>
<comment type="subunit">
    <text evidence="1 10">Homodimer.</text>
</comment>
<reference evidence="13" key="1">
    <citation type="journal article" date="2020" name="mSystems">
        <title>Genome- and Community-Level Interaction Insights into Carbon Utilization and Element Cycling Functions of Hydrothermarchaeota in Hydrothermal Sediment.</title>
        <authorList>
            <person name="Zhou Z."/>
            <person name="Liu Y."/>
            <person name="Xu W."/>
            <person name="Pan J."/>
            <person name="Luo Z.H."/>
            <person name="Li M."/>
        </authorList>
    </citation>
    <scope>NUCLEOTIDE SEQUENCE [LARGE SCALE GENOMIC DNA]</scope>
    <source>
        <strain evidence="13">SpSt-747</strain>
    </source>
</reference>
<evidence type="ECO:0000256" key="6">
    <source>
        <dbReference type="ARBA" id="ARBA00022884"/>
    </source>
</evidence>
<dbReference type="SMART" id="SM00363">
    <property type="entry name" value="S4"/>
    <property type="match status" value="1"/>
</dbReference>
<feature type="domain" description="RNA-binding S4" evidence="12">
    <location>
        <begin position="349"/>
        <end position="411"/>
    </location>
</feature>
<dbReference type="InterPro" id="IPR002307">
    <property type="entry name" value="Tyr-tRNA-ligase"/>
</dbReference>
<dbReference type="HAMAP" id="MF_02007">
    <property type="entry name" value="Tyr_tRNA_synth_type2"/>
    <property type="match status" value="1"/>
</dbReference>
<protein>
    <recommendedName>
        <fullName evidence="10">Tyrosine--tRNA ligase</fullName>
        <ecNumber evidence="10">6.1.1.1</ecNumber>
    </recommendedName>
    <alternativeName>
        <fullName evidence="10">Tyrosyl-tRNA synthetase</fullName>
        <shortName evidence="10">TyrRS</shortName>
    </alternativeName>
</protein>
<keyword evidence="6 11" id="KW-0694">RNA-binding</keyword>
<evidence type="ECO:0000256" key="11">
    <source>
        <dbReference type="PROSITE-ProRule" id="PRU00182"/>
    </source>
</evidence>
<dbReference type="AlphaFoldDB" id="A0A7V3YFC3"/>
<evidence type="ECO:0000256" key="5">
    <source>
        <dbReference type="ARBA" id="ARBA00022840"/>
    </source>
</evidence>
<comment type="subcellular location">
    <subcellularLocation>
        <location evidence="10">Cytoplasm</location>
    </subcellularLocation>
</comment>
<dbReference type="PANTHER" id="PTHR11766:SF1">
    <property type="entry name" value="TYROSINE--TRNA LIGASE"/>
    <property type="match status" value="1"/>
</dbReference>
<feature type="binding site" evidence="10">
    <location>
        <position position="237"/>
    </location>
    <ligand>
        <name>ATP</name>
        <dbReference type="ChEBI" id="CHEBI:30616"/>
    </ligand>
</feature>
<evidence type="ECO:0000256" key="8">
    <source>
        <dbReference type="ARBA" id="ARBA00023146"/>
    </source>
</evidence>
<evidence type="ECO:0000256" key="10">
    <source>
        <dbReference type="HAMAP-Rule" id="MF_02007"/>
    </source>
</evidence>
<dbReference type="SUPFAM" id="SSF52374">
    <property type="entry name" value="Nucleotidylyl transferase"/>
    <property type="match status" value="1"/>
</dbReference>
<dbReference type="Gene3D" id="1.10.240.10">
    <property type="entry name" value="Tyrosyl-Transfer RNA Synthetase"/>
    <property type="match status" value="1"/>
</dbReference>
<dbReference type="PROSITE" id="PS00178">
    <property type="entry name" value="AA_TRNA_LIGASE_I"/>
    <property type="match status" value="1"/>
</dbReference>
<name>A0A7V3YFC3_9BACT</name>
<dbReference type="CDD" id="cd00805">
    <property type="entry name" value="TyrRS_core"/>
    <property type="match status" value="1"/>
</dbReference>